<keyword evidence="2" id="KW-0812">Transmembrane</keyword>
<feature type="region of interest" description="Disordered" evidence="1">
    <location>
        <begin position="371"/>
        <end position="413"/>
    </location>
</feature>
<dbReference type="EMBL" id="MPGH01000253">
    <property type="protein sequence ID" value="OLN81397.1"/>
    <property type="molecule type" value="Genomic_DNA"/>
</dbReference>
<proteinExistence type="predicted"/>
<keyword evidence="2" id="KW-0472">Membrane</keyword>
<protein>
    <submittedName>
        <fullName evidence="3">Uncharacterized protein</fullName>
    </submittedName>
</protein>
<name>A0A1Q8RAL4_9PEZI</name>
<feature type="compositionally biased region" description="Basic and acidic residues" evidence="1">
    <location>
        <begin position="373"/>
        <end position="383"/>
    </location>
</feature>
<keyword evidence="2" id="KW-1133">Transmembrane helix</keyword>
<sequence length="413" mass="45495">MDVPAEDDASSGVAQKFIFTRPEETKLRRRLLWSALVFDLVAVILVLALCVGGWTMSDEGSIIGQDTYLATWSALFRRQQVDFFNDRLPGDSTFIMRWYLGSTCYEELQTDSSRIEFYRRRPACVHRSPGTPFNLTSIMDDIAQDVKQYIGFDNGSGFVGLDNANLASTPTIRTSREALAAYSIFIAVNVGTWIWHGVVKGHANQINPSSWRVITGSQTVAAVALVVGSAVSAATAHKANSVLSGLEDVFPYHQAGISFSAMTWCAFVLHLLGLAAYAASVYIWERLQRPELYPPEPEAEPALDPWTILEGGLGNRRSHRRGETGVHREPGTNEDGDELPPYSRVDPNEGNITHEGLRAAVVSHEAVELQNMGRDESRIHTNEEDMSIPAPEYEPPARTADRGVTQTAASARV</sequence>
<keyword evidence="4" id="KW-1185">Reference proteome</keyword>
<dbReference type="OrthoDB" id="4831017at2759"/>
<evidence type="ECO:0000313" key="4">
    <source>
        <dbReference type="Proteomes" id="UP000186583"/>
    </source>
</evidence>
<evidence type="ECO:0000256" key="1">
    <source>
        <dbReference type="SAM" id="MobiDB-lite"/>
    </source>
</evidence>
<feature type="transmembrane region" description="Helical" evidence="2">
    <location>
        <begin position="257"/>
        <end position="284"/>
    </location>
</feature>
<feature type="compositionally biased region" description="Basic and acidic residues" evidence="1">
    <location>
        <begin position="321"/>
        <end position="331"/>
    </location>
</feature>
<accession>A0A1Q8RAL4</accession>
<dbReference type="AlphaFoldDB" id="A0A1Q8RAL4"/>
<feature type="region of interest" description="Disordered" evidence="1">
    <location>
        <begin position="311"/>
        <end position="351"/>
    </location>
</feature>
<feature type="transmembrane region" description="Helical" evidence="2">
    <location>
        <begin position="31"/>
        <end position="54"/>
    </location>
</feature>
<dbReference type="Proteomes" id="UP000186583">
    <property type="component" value="Unassembled WGS sequence"/>
</dbReference>
<comment type="caution">
    <text evidence="3">The sequence shown here is derived from an EMBL/GenBank/DDBJ whole genome shotgun (WGS) entry which is preliminary data.</text>
</comment>
<reference evidence="3 4" key="1">
    <citation type="submission" date="2016-11" db="EMBL/GenBank/DDBJ databases">
        <title>Draft Genome Assembly of Colletotrichum chlorophyti a pathogen of herbaceous plants.</title>
        <authorList>
            <person name="Gan P."/>
            <person name="Narusaka M."/>
            <person name="Tsushima A."/>
            <person name="Narusaka Y."/>
            <person name="Takano Y."/>
            <person name="Shirasu K."/>
        </authorList>
    </citation>
    <scope>NUCLEOTIDE SEQUENCE [LARGE SCALE GENOMIC DNA]</scope>
    <source>
        <strain evidence="3 4">NTL11</strain>
    </source>
</reference>
<evidence type="ECO:0000256" key="2">
    <source>
        <dbReference type="SAM" id="Phobius"/>
    </source>
</evidence>
<organism evidence="3 4">
    <name type="scientific">Colletotrichum chlorophyti</name>
    <dbReference type="NCBI Taxonomy" id="708187"/>
    <lineage>
        <taxon>Eukaryota</taxon>
        <taxon>Fungi</taxon>
        <taxon>Dikarya</taxon>
        <taxon>Ascomycota</taxon>
        <taxon>Pezizomycotina</taxon>
        <taxon>Sordariomycetes</taxon>
        <taxon>Hypocreomycetidae</taxon>
        <taxon>Glomerellales</taxon>
        <taxon>Glomerellaceae</taxon>
        <taxon>Colletotrichum</taxon>
    </lineage>
</organism>
<feature type="compositionally biased region" description="Polar residues" evidence="1">
    <location>
        <begin position="404"/>
        <end position="413"/>
    </location>
</feature>
<evidence type="ECO:0000313" key="3">
    <source>
        <dbReference type="EMBL" id="OLN81397.1"/>
    </source>
</evidence>
<feature type="transmembrane region" description="Helical" evidence="2">
    <location>
        <begin position="179"/>
        <end position="198"/>
    </location>
</feature>
<feature type="transmembrane region" description="Helical" evidence="2">
    <location>
        <begin position="219"/>
        <end position="237"/>
    </location>
</feature>
<gene>
    <name evidence="3" type="ORF">CCHL11_09960</name>
</gene>